<dbReference type="PROSITE" id="PS51892">
    <property type="entry name" value="SUBTILASE"/>
    <property type="match status" value="1"/>
</dbReference>
<keyword evidence="9" id="KW-0325">Glycoprotein</keyword>
<dbReference type="PROSITE" id="PS51829">
    <property type="entry name" value="P_HOMO_B"/>
    <property type="match status" value="1"/>
</dbReference>
<keyword evidence="7" id="KW-0865">Zymogen</keyword>
<evidence type="ECO:0000256" key="14">
    <source>
        <dbReference type="SAM" id="Phobius"/>
    </source>
</evidence>
<evidence type="ECO:0000256" key="8">
    <source>
        <dbReference type="ARBA" id="ARBA00023157"/>
    </source>
</evidence>
<keyword evidence="5 11" id="KW-0378">Hydrolase</keyword>
<dbReference type="InterPro" id="IPR015500">
    <property type="entry name" value="Peptidase_S8_subtilisin-rel"/>
</dbReference>
<dbReference type="Pfam" id="PF01483">
    <property type="entry name" value="P_proprotein"/>
    <property type="match status" value="1"/>
</dbReference>
<dbReference type="FunFam" id="2.60.120.260:FF:000006">
    <property type="entry name" value="Proprotein convertase subtilisin/kexin type 5"/>
    <property type="match status" value="1"/>
</dbReference>
<evidence type="ECO:0000256" key="7">
    <source>
        <dbReference type="ARBA" id="ARBA00023145"/>
    </source>
</evidence>
<comment type="caution">
    <text evidence="16">The sequence shown here is derived from an EMBL/GenBank/DDBJ whole genome shotgun (WGS) entry which is preliminary data.</text>
</comment>
<keyword evidence="6 11" id="KW-0720">Serine protease</keyword>
<gene>
    <name evidence="16" type="ORF">pdam_00019778</name>
</gene>
<dbReference type="GO" id="GO:0004252">
    <property type="term" value="F:serine-type endopeptidase activity"/>
    <property type="evidence" value="ECO:0007669"/>
    <property type="project" value="UniProtKB-UniRule"/>
</dbReference>
<keyword evidence="14" id="KW-0812">Transmembrane</keyword>
<dbReference type="SUPFAM" id="SSF49785">
    <property type="entry name" value="Galactose-binding domain-like"/>
    <property type="match status" value="1"/>
</dbReference>
<dbReference type="InterPro" id="IPR038466">
    <property type="entry name" value="S8_pro-domain_sf"/>
</dbReference>
<protein>
    <recommendedName>
        <fullName evidence="15">P/Homo B domain-containing protein</fullName>
    </recommendedName>
</protein>
<keyword evidence="17" id="KW-1185">Reference proteome</keyword>
<keyword evidence="14" id="KW-0472">Membrane</keyword>
<dbReference type="Gene3D" id="3.40.50.200">
    <property type="entry name" value="Peptidase S8/S53 domain"/>
    <property type="match status" value="1"/>
</dbReference>
<evidence type="ECO:0000313" key="17">
    <source>
        <dbReference type="Proteomes" id="UP000275408"/>
    </source>
</evidence>
<dbReference type="OrthoDB" id="300641at2759"/>
<evidence type="ECO:0000256" key="10">
    <source>
        <dbReference type="PIRSR" id="PIRSR615500-1"/>
    </source>
</evidence>
<dbReference type="InterPro" id="IPR034182">
    <property type="entry name" value="Kexin/furin"/>
</dbReference>
<keyword evidence="4" id="KW-0732">Signal</keyword>
<dbReference type="GO" id="GO:0005802">
    <property type="term" value="C:trans-Golgi network"/>
    <property type="evidence" value="ECO:0007669"/>
    <property type="project" value="TreeGrafter"/>
</dbReference>
<evidence type="ECO:0000256" key="1">
    <source>
        <dbReference type="ARBA" id="ARBA00001913"/>
    </source>
</evidence>
<evidence type="ECO:0000313" key="16">
    <source>
        <dbReference type="EMBL" id="RMX35036.1"/>
    </source>
</evidence>
<keyword evidence="8" id="KW-1015">Disulfide bond</keyword>
<evidence type="ECO:0000259" key="15">
    <source>
        <dbReference type="PROSITE" id="PS51829"/>
    </source>
</evidence>
<dbReference type="InterPro" id="IPR023827">
    <property type="entry name" value="Peptidase_S8_Asp-AS"/>
</dbReference>
<keyword evidence="3" id="KW-0165">Cleavage on pair of basic residues</keyword>
<dbReference type="PROSITE" id="PS00137">
    <property type="entry name" value="SUBTILASE_HIS"/>
    <property type="match status" value="1"/>
</dbReference>
<dbReference type="InterPro" id="IPR022398">
    <property type="entry name" value="Peptidase_S8_His-AS"/>
</dbReference>
<dbReference type="SUPFAM" id="SSF54897">
    <property type="entry name" value="Protease propeptides/inhibitors"/>
    <property type="match status" value="1"/>
</dbReference>
<feature type="domain" description="P/Homo B" evidence="15">
    <location>
        <begin position="454"/>
        <end position="587"/>
    </location>
</feature>
<evidence type="ECO:0000256" key="11">
    <source>
        <dbReference type="PROSITE-ProRule" id="PRU01240"/>
    </source>
</evidence>
<feature type="transmembrane region" description="Helical" evidence="14">
    <location>
        <begin position="686"/>
        <end position="707"/>
    </location>
</feature>
<keyword evidence="14" id="KW-1133">Transmembrane helix</keyword>
<reference evidence="16 17" key="1">
    <citation type="journal article" date="2018" name="Sci. Rep.">
        <title>Comparative analysis of the Pocillopora damicornis genome highlights role of immune system in coral evolution.</title>
        <authorList>
            <person name="Cunning R."/>
            <person name="Bay R.A."/>
            <person name="Gillette P."/>
            <person name="Baker A.C."/>
            <person name="Traylor-Knowles N."/>
        </authorList>
    </citation>
    <scope>NUCLEOTIDE SEQUENCE [LARGE SCALE GENOMIC DNA]</scope>
    <source>
        <strain evidence="16">RSMAS</strain>
        <tissue evidence="16">Whole animal</tissue>
    </source>
</reference>
<accession>A0A3M6T4I5</accession>
<dbReference type="OMA" id="FMTVFSW"/>
<dbReference type="InterPro" id="IPR008979">
    <property type="entry name" value="Galactose-bd-like_sf"/>
</dbReference>
<evidence type="ECO:0000256" key="4">
    <source>
        <dbReference type="ARBA" id="ARBA00022729"/>
    </source>
</evidence>
<feature type="active site" description="Charge relay system" evidence="10 11">
    <location>
        <position position="201"/>
    </location>
</feature>
<dbReference type="InterPro" id="IPR023828">
    <property type="entry name" value="Peptidase_S8_Ser-AS"/>
</dbReference>
<proteinExistence type="inferred from homology"/>
<dbReference type="GO" id="GO:0000139">
    <property type="term" value="C:Golgi membrane"/>
    <property type="evidence" value="ECO:0007669"/>
    <property type="project" value="TreeGrafter"/>
</dbReference>
<dbReference type="PANTHER" id="PTHR42884:SF3">
    <property type="entry name" value="FURIN-LIKE PROTEASE 1, ISOFORMS 1_1-X_2"/>
    <property type="match status" value="1"/>
</dbReference>
<dbReference type="SUPFAM" id="SSF52743">
    <property type="entry name" value="Subtilisin-like"/>
    <property type="match status" value="1"/>
</dbReference>
<evidence type="ECO:0000256" key="2">
    <source>
        <dbReference type="ARBA" id="ARBA00022670"/>
    </source>
</evidence>
<dbReference type="PRINTS" id="PR00723">
    <property type="entry name" value="SUBTILISIN"/>
</dbReference>
<dbReference type="GO" id="GO:0016485">
    <property type="term" value="P:protein processing"/>
    <property type="evidence" value="ECO:0007669"/>
    <property type="project" value="TreeGrafter"/>
</dbReference>
<organism evidence="16 17">
    <name type="scientific">Pocillopora damicornis</name>
    <name type="common">Cauliflower coral</name>
    <name type="synonym">Millepora damicornis</name>
    <dbReference type="NCBI Taxonomy" id="46731"/>
    <lineage>
        <taxon>Eukaryota</taxon>
        <taxon>Metazoa</taxon>
        <taxon>Cnidaria</taxon>
        <taxon>Anthozoa</taxon>
        <taxon>Hexacorallia</taxon>
        <taxon>Scleractinia</taxon>
        <taxon>Astrocoeniina</taxon>
        <taxon>Pocilloporidae</taxon>
        <taxon>Pocillopora</taxon>
    </lineage>
</organism>
<dbReference type="InterPro" id="IPR000209">
    <property type="entry name" value="Peptidase_S8/S53_dom"/>
</dbReference>
<dbReference type="Pfam" id="PF00082">
    <property type="entry name" value="Peptidase_S8"/>
    <property type="match status" value="1"/>
</dbReference>
<dbReference type="InterPro" id="IPR032815">
    <property type="entry name" value="S8_pro-domain"/>
</dbReference>
<feature type="active site" description="Charge relay system" evidence="10 11">
    <location>
        <position position="160"/>
    </location>
</feature>
<evidence type="ECO:0000256" key="13">
    <source>
        <dbReference type="SAM" id="MobiDB-lite"/>
    </source>
</evidence>
<sequence length="759" mass="84653">MALVAKGGLILAYIVMNSFALKLQRRNEDVYGNTWVVYVEREKRFVDDLAERNGFVNRGEIAGFPGHFLLEHKTLRKRRVRRDAPQHTNSLLREPFVKFARQQKVLRRTKRGYFSDPYYKDQWYLNNSGQTVGPRGFDINVVPVWRKNITGRGVIVTILDDGIEYTHPDLKDNYEAKASWDFNSHDSDPMPRYSRDNINKHGTRCAGEVAASVNNNKCGVGVAYNSRIGGVRMLDGDVTDAIEAWSLGLNKDFIDIYSSSWGPDDDGRTVDGPGPMAKKAFREGIRKGRGGLGAIFVWATGNGGHYNDYCNCDGYITSIFTVSIGAVNDRGKSPWYAEPCPSTLAVTYSSGETRGTDKQIVTTDLHHQCTKSHTGTSAAAPLAAGIFALVLEANPKLSWRDLQHLVVKTSKITDRLDKGWQRNGAGHRVNHKYGFGVLDTDALVTAATSPTWRPAAEQHMCREQDHTDNKKIPAKGTLTSSIISSGCSSKTNCVMKLEHVRVYITLSHKSRGSLRIILTSPAGTKSELLAPRDRDYSSHGFQNWPFMTVFSWGENPAGLWKLEVTDTKGFEGEFKKWSIRLYGTCEDHRNITPTDSKMCNKVCRKGCEEPFNDLCPNCSMLCHCDLGKCLPLCNPDDDVDQEQKECRKSAQAGGISADDDDEDGGEQDVTKTPTTTTLHEKGISTFMKLLIIFILVAIILTAVLIMWHFKISQKVCWAIPDKITNQNHAISQTHVGYWPVSVTPELNNQNLKGLGNLKM</sequence>
<dbReference type="InterPro" id="IPR002884">
    <property type="entry name" value="P_dom"/>
</dbReference>
<comment type="similarity">
    <text evidence="11 12">Belongs to the peptidase S8 family.</text>
</comment>
<keyword evidence="2 11" id="KW-0645">Protease</keyword>
<dbReference type="STRING" id="46731.A0A3M6T4I5"/>
<evidence type="ECO:0000256" key="9">
    <source>
        <dbReference type="ARBA" id="ARBA00023180"/>
    </source>
</evidence>
<evidence type="ECO:0000256" key="5">
    <source>
        <dbReference type="ARBA" id="ARBA00022801"/>
    </source>
</evidence>
<comment type="cofactor">
    <cofactor evidence="1">
        <name>Ca(2+)</name>
        <dbReference type="ChEBI" id="CHEBI:29108"/>
    </cofactor>
</comment>
<feature type="active site" description="Charge relay system" evidence="10 11">
    <location>
        <position position="377"/>
    </location>
</feature>
<evidence type="ECO:0000256" key="12">
    <source>
        <dbReference type="RuleBase" id="RU003355"/>
    </source>
</evidence>
<evidence type="ECO:0000256" key="6">
    <source>
        <dbReference type="ARBA" id="ARBA00022825"/>
    </source>
</evidence>
<dbReference type="PROSITE" id="PS00138">
    <property type="entry name" value="SUBTILASE_SER"/>
    <property type="match status" value="1"/>
</dbReference>
<dbReference type="AlphaFoldDB" id="A0A3M6T4I5"/>
<dbReference type="PANTHER" id="PTHR42884">
    <property type="entry name" value="PROPROTEIN CONVERTASE SUBTILISIN/KEXIN-RELATED"/>
    <property type="match status" value="1"/>
</dbReference>
<feature type="region of interest" description="Disordered" evidence="13">
    <location>
        <begin position="650"/>
        <end position="673"/>
    </location>
</feature>
<dbReference type="InterPro" id="IPR036852">
    <property type="entry name" value="Peptidase_S8/S53_dom_sf"/>
</dbReference>
<name>A0A3M6T4I5_POCDA</name>
<dbReference type="EMBL" id="RCHS01004365">
    <property type="protein sequence ID" value="RMX35036.1"/>
    <property type="molecule type" value="Genomic_DNA"/>
</dbReference>
<evidence type="ECO:0000256" key="3">
    <source>
        <dbReference type="ARBA" id="ARBA00022685"/>
    </source>
</evidence>
<feature type="compositionally biased region" description="Acidic residues" evidence="13">
    <location>
        <begin position="657"/>
        <end position="666"/>
    </location>
</feature>
<dbReference type="Gene3D" id="2.60.120.260">
    <property type="entry name" value="Galactose-binding domain-like"/>
    <property type="match status" value="1"/>
</dbReference>
<dbReference type="Proteomes" id="UP000275408">
    <property type="component" value="Unassembled WGS sequence"/>
</dbReference>
<dbReference type="FunFam" id="3.40.50.200:FF:000001">
    <property type="entry name" value="Furin 2, isoform B"/>
    <property type="match status" value="1"/>
</dbReference>
<dbReference type="Pfam" id="PF16470">
    <property type="entry name" value="S8_pro-domain"/>
    <property type="match status" value="1"/>
</dbReference>
<dbReference type="PROSITE" id="PS00136">
    <property type="entry name" value="SUBTILASE_ASP"/>
    <property type="match status" value="1"/>
</dbReference>
<dbReference type="Gene3D" id="3.30.70.850">
    <property type="entry name" value="Peptidase S8, pro-domain"/>
    <property type="match status" value="1"/>
</dbReference>
<dbReference type="CDD" id="cd04059">
    <property type="entry name" value="Peptidases_S8_Protein_convertases_Kexins_Furin-like"/>
    <property type="match status" value="1"/>
</dbReference>